<keyword evidence="3" id="KW-1185">Reference proteome</keyword>
<accession>A0ABN7AVM8</accession>
<evidence type="ECO:0000256" key="1">
    <source>
        <dbReference type="SAM" id="MobiDB-lite"/>
    </source>
</evidence>
<evidence type="ECO:0000313" key="3">
    <source>
        <dbReference type="Proteomes" id="UP001307889"/>
    </source>
</evidence>
<gene>
    <name evidence="2" type="ORF">NTJ_07789</name>
</gene>
<evidence type="ECO:0000313" key="2">
    <source>
        <dbReference type="EMBL" id="BES94980.1"/>
    </source>
</evidence>
<protein>
    <submittedName>
        <fullName evidence="2">Uncharacterized protein</fullName>
    </submittedName>
</protein>
<feature type="compositionally biased region" description="Polar residues" evidence="1">
    <location>
        <begin position="51"/>
        <end position="65"/>
    </location>
</feature>
<sequence length="88" mass="10320">MQGELGRLRERARRQIFLIEWTQPPRAFSIQDDVSLPSEPFPKAQKLRSINLETRSQPPSFQKSLSGDEPHRKRTLGRTMSRQKTTMR</sequence>
<dbReference type="EMBL" id="AP028913">
    <property type="protein sequence ID" value="BES94980.1"/>
    <property type="molecule type" value="Genomic_DNA"/>
</dbReference>
<name>A0ABN7AVM8_9HEMI</name>
<feature type="region of interest" description="Disordered" evidence="1">
    <location>
        <begin position="48"/>
        <end position="88"/>
    </location>
</feature>
<feature type="compositionally biased region" description="Polar residues" evidence="1">
    <location>
        <begin position="78"/>
        <end position="88"/>
    </location>
</feature>
<organism evidence="2 3">
    <name type="scientific">Nesidiocoris tenuis</name>
    <dbReference type="NCBI Taxonomy" id="355587"/>
    <lineage>
        <taxon>Eukaryota</taxon>
        <taxon>Metazoa</taxon>
        <taxon>Ecdysozoa</taxon>
        <taxon>Arthropoda</taxon>
        <taxon>Hexapoda</taxon>
        <taxon>Insecta</taxon>
        <taxon>Pterygota</taxon>
        <taxon>Neoptera</taxon>
        <taxon>Paraneoptera</taxon>
        <taxon>Hemiptera</taxon>
        <taxon>Heteroptera</taxon>
        <taxon>Panheteroptera</taxon>
        <taxon>Cimicomorpha</taxon>
        <taxon>Miridae</taxon>
        <taxon>Dicyphina</taxon>
        <taxon>Nesidiocoris</taxon>
    </lineage>
</organism>
<dbReference type="Proteomes" id="UP001307889">
    <property type="component" value="Chromosome 5"/>
</dbReference>
<proteinExistence type="predicted"/>
<reference evidence="2 3" key="1">
    <citation type="submission" date="2023-09" db="EMBL/GenBank/DDBJ databases">
        <title>Nesidiocoris tenuis whole genome shotgun sequence.</title>
        <authorList>
            <person name="Shibata T."/>
            <person name="Shimoda M."/>
            <person name="Kobayashi T."/>
            <person name="Uehara T."/>
        </authorList>
    </citation>
    <scope>NUCLEOTIDE SEQUENCE [LARGE SCALE GENOMIC DNA]</scope>
    <source>
        <strain evidence="2 3">Japan</strain>
    </source>
</reference>